<sequence length="243" mass="26556">MMEEWLGRTRLMFGEAGMQGLMKASVLIVGVGGVGGAAAEMLVRSGIGHVTIVDNDCIQSSNINRQLIATHDVIGCSKAETWASRLRSIHPQLDITVHNEFLQEDNVDAILDEYPYDYVVDAIDTVTPKVMLLAACHQRGLPVVSSMGSGGKSDPSQVRLTDISKTNYCPLAKVVRTRLAKMGVKHGITCVYSTEPIDRSCVLEVSGERYKKTTTGTVSYMPNLFGCWLASHVIREIVKQAKQ</sequence>
<reference evidence="2" key="2">
    <citation type="journal article" date="2021" name="PeerJ">
        <title>Extensive microbial diversity within the chicken gut microbiome revealed by metagenomics and culture.</title>
        <authorList>
            <person name="Gilroy R."/>
            <person name="Ravi A."/>
            <person name="Getino M."/>
            <person name="Pursley I."/>
            <person name="Horton D.L."/>
            <person name="Alikhan N.F."/>
            <person name="Baker D."/>
            <person name="Gharbi K."/>
            <person name="Hall N."/>
            <person name="Watson M."/>
            <person name="Adriaenssens E.M."/>
            <person name="Foster-Nyarko E."/>
            <person name="Jarju S."/>
            <person name="Secka A."/>
            <person name="Antonio M."/>
            <person name="Oren A."/>
            <person name="Chaudhuri R.R."/>
            <person name="La Ragione R."/>
            <person name="Hildebrand F."/>
            <person name="Pallen M.J."/>
        </authorList>
    </citation>
    <scope>NUCLEOTIDE SEQUENCE</scope>
    <source>
        <strain evidence="2">G3-3990</strain>
    </source>
</reference>
<dbReference type="Gene3D" id="3.40.50.720">
    <property type="entry name" value="NAD(P)-binding Rossmann-like Domain"/>
    <property type="match status" value="1"/>
</dbReference>
<gene>
    <name evidence="2" type="ORF">IAA73_04995</name>
</gene>
<evidence type="ECO:0000313" key="3">
    <source>
        <dbReference type="Proteomes" id="UP000823641"/>
    </source>
</evidence>
<organism evidence="2 3">
    <name type="scientific">Candidatus Gallipaludibacter merdavium</name>
    <dbReference type="NCBI Taxonomy" id="2840839"/>
    <lineage>
        <taxon>Bacteria</taxon>
        <taxon>Pseudomonadati</taxon>
        <taxon>Bacteroidota</taxon>
        <taxon>Bacteroidia</taxon>
        <taxon>Bacteroidales</taxon>
        <taxon>Candidatus Gallipaludibacter</taxon>
    </lineage>
</organism>
<name>A0A9D9HTH3_9BACT</name>
<reference evidence="2" key="1">
    <citation type="submission" date="2020-10" db="EMBL/GenBank/DDBJ databases">
        <authorList>
            <person name="Gilroy R."/>
        </authorList>
    </citation>
    <scope>NUCLEOTIDE SEQUENCE</scope>
    <source>
        <strain evidence="2">G3-3990</strain>
    </source>
</reference>
<dbReference type="Pfam" id="PF00899">
    <property type="entry name" value="ThiF"/>
    <property type="match status" value="1"/>
</dbReference>
<dbReference type="InterPro" id="IPR045886">
    <property type="entry name" value="ThiF/MoeB/HesA"/>
</dbReference>
<protein>
    <submittedName>
        <fullName evidence="2">tRNA threonylcarbamoyladenosine dehydratase</fullName>
    </submittedName>
</protein>
<proteinExistence type="predicted"/>
<evidence type="ECO:0000313" key="2">
    <source>
        <dbReference type="EMBL" id="MBO8459675.1"/>
    </source>
</evidence>
<dbReference type="CDD" id="cd00755">
    <property type="entry name" value="YgdL_like"/>
    <property type="match status" value="1"/>
</dbReference>
<dbReference type="GO" id="GO:0008641">
    <property type="term" value="F:ubiquitin-like modifier activating enzyme activity"/>
    <property type="evidence" value="ECO:0007669"/>
    <property type="project" value="InterPro"/>
</dbReference>
<dbReference type="AlphaFoldDB" id="A0A9D9HTH3"/>
<dbReference type="PANTHER" id="PTHR43267:SF1">
    <property type="entry name" value="TRNA THREONYLCARBAMOYLADENOSINE DEHYDRATASE"/>
    <property type="match status" value="1"/>
</dbReference>
<feature type="domain" description="THIF-type NAD/FAD binding fold" evidence="1">
    <location>
        <begin position="12"/>
        <end position="240"/>
    </location>
</feature>
<dbReference type="GO" id="GO:0061503">
    <property type="term" value="F:tRNA threonylcarbamoyladenosine dehydratase"/>
    <property type="evidence" value="ECO:0007669"/>
    <property type="project" value="TreeGrafter"/>
</dbReference>
<dbReference type="GO" id="GO:0061504">
    <property type="term" value="P:cyclic threonylcarbamoyladenosine biosynthetic process"/>
    <property type="evidence" value="ECO:0007669"/>
    <property type="project" value="TreeGrafter"/>
</dbReference>
<dbReference type="InterPro" id="IPR000594">
    <property type="entry name" value="ThiF_NAD_FAD-bd"/>
</dbReference>
<comment type="caution">
    <text evidence="2">The sequence shown here is derived from an EMBL/GenBank/DDBJ whole genome shotgun (WGS) entry which is preliminary data.</text>
</comment>
<dbReference type="PANTHER" id="PTHR43267">
    <property type="entry name" value="TRNA THREONYLCARBAMOYLADENOSINE DEHYDRATASE"/>
    <property type="match status" value="1"/>
</dbReference>
<evidence type="ECO:0000259" key="1">
    <source>
        <dbReference type="Pfam" id="PF00899"/>
    </source>
</evidence>
<dbReference type="SUPFAM" id="SSF69572">
    <property type="entry name" value="Activating enzymes of the ubiquitin-like proteins"/>
    <property type="match status" value="1"/>
</dbReference>
<dbReference type="InterPro" id="IPR035985">
    <property type="entry name" value="Ubiquitin-activating_enz"/>
</dbReference>
<dbReference type="Proteomes" id="UP000823641">
    <property type="component" value="Unassembled WGS sequence"/>
</dbReference>
<accession>A0A9D9HTH3</accession>
<dbReference type="EMBL" id="JADIMG010000050">
    <property type="protein sequence ID" value="MBO8459675.1"/>
    <property type="molecule type" value="Genomic_DNA"/>
</dbReference>